<evidence type="ECO:0000313" key="3">
    <source>
        <dbReference type="Proteomes" id="UP000051401"/>
    </source>
</evidence>
<dbReference type="EMBL" id="LAXI01000004">
    <property type="protein sequence ID" value="KRS18251.1"/>
    <property type="molecule type" value="Genomic_DNA"/>
</dbReference>
<sequence>MQAYLIERDIPGVGSMTSEELCGAAATSNTALSQLAPKVQWQHSYVTGDKTFCIYLAEDEAAIHEHAKLSGFPATKVTPITGRIDPTTANR</sequence>
<name>A0A0T5PAF6_9RHOB</name>
<dbReference type="EMBL" id="CP031598">
    <property type="protein sequence ID" value="QEW26912.1"/>
    <property type="molecule type" value="Genomic_DNA"/>
</dbReference>
<dbReference type="Pfam" id="PF14026">
    <property type="entry name" value="SCO4226-like"/>
    <property type="match status" value="1"/>
</dbReference>
<dbReference type="AlphaFoldDB" id="A0A0T5PAF6"/>
<protein>
    <submittedName>
        <fullName evidence="1">Membrane protein</fullName>
    </submittedName>
</protein>
<dbReference type="PATRIC" id="fig|540747.5.peg.4573"/>
<accession>A0A0T5PAF6</accession>
<dbReference type="KEGG" id="rid:RIdsm_02718"/>
<evidence type="ECO:0000313" key="2">
    <source>
        <dbReference type="EMBL" id="QEW26912.1"/>
    </source>
</evidence>
<dbReference type="InterPro" id="IPR025336">
    <property type="entry name" value="SCO4226-like"/>
</dbReference>
<gene>
    <name evidence="2" type="ORF">RIdsm_02718</name>
    <name evidence="1" type="ORF">XM52_08905</name>
</gene>
<dbReference type="Proteomes" id="UP000051401">
    <property type="component" value="Unassembled WGS sequence"/>
</dbReference>
<organism evidence="1 3">
    <name type="scientific">Roseovarius indicus</name>
    <dbReference type="NCBI Taxonomy" id="540747"/>
    <lineage>
        <taxon>Bacteria</taxon>
        <taxon>Pseudomonadati</taxon>
        <taxon>Pseudomonadota</taxon>
        <taxon>Alphaproteobacteria</taxon>
        <taxon>Rhodobacterales</taxon>
        <taxon>Roseobacteraceae</taxon>
        <taxon>Roseovarius</taxon>
    </lineage>
</organism>
<reference evidence="2 4" key="2">
    <citation type="submission" date="2018-08" db="EMBL/GenBank/DDBJ databases">
        <title>Genetic Globetrotter - A new plasmid hitch-hiking vast phylogenetic and geographic distances.</title>
        <authorList>
            <person name="Vollmers J."/>
            <person name="Petersen J."/>
        </authorList>
    </citation>
    <scope>NUCLEOTIDE SEQUENCE [LARGE SCALE GENOMIC DNA]</scope>
    <source>
        <strain evidence="2 4">DSM 26383</strain>
    </source>
</reference>
<keyword evidence="3" id="KW-1185">Reference proteome</keyword>
<evidence type="ECO:0000313" key="4">
    <source>
        <dbReference type="Proteomes" id="UP000325785"/>
    </source>
</evidence>
<evidence type="ECO:0000313" key="1">
    <source>
        <dbReference type="EMBL" id="KRS18251.1"/>
    </source>
</evidence>
<proteinExistence type="predicted"/>
<dbReference type="RefSeq" id="WP_057815415.1">
    <property type="nucleotide sequence ID" value="NZ_CP031598.1"/>
</dbReference>
<dbReference type="OrthoDB" id="9800027at2"/>
<reference evidence="1 3" key="1">
    <citation type="submission" date="2015-04" db="EMBL/GenBank/DDBJ databases">
        <title>The draft genome sequence of Roseovarius indicus B108T.</title>
        <authorList>
            <person name="Li G."/>
            <person name="Lai Q."/>
            <person name="Shao Z."/>
            <person name="Yan P."/>
        </authorList>
    </citation>
    <scope>NUCLEOTIDE SEQUENCE [LARGE SCALE GENOMIC DNA]</scope>
    <source>
        <strain evidence="1 3">B108</strain>
    </source>
</reference>
<dbReference type="Proteomes" id="UP000325785">
    <property type="component" value="Chromosome"/>
</dbReference>